<evidence type="ECO:0000256" key="8">
    <source>
        <dbReference type="ARBA" id="ARBA00023033"/>
    </source>
</evidence>
<comment type="function">
    <text evidence="2">May be involved in the metabolism of insect hormones and in the breakdown of synthetic insecticides.</text>
</comment>
<proteinExistence type="evidence at transcript level"/>
<feature type="transmembrane region" description="Helical" evidence="11">
    <location>
        <begin position="7"/>
        <end position="26"/>
    </location>
</feature>
<dbReference type="InterPro" id="IPR050196">
    <property type="entry name" value="Cytochrome_P450_Monoox"/>
</dbReference>
<sequence length="511" mass="59042">MDFYSGLFSVGSLKVLLFSIISYFVYVHLLKPALHNIYIVIHYHGFHYQPKSFLLGHVKQIWPNFPLPIEMKTVAGNLYEKMLKIIGPNPSRSLSVLWISIFPVVFASGHEVVEKILHRRNLKRPHFYKFLGIGDGLIASEPELWKVRRKLIEPFFTTKKMRDHAKHMYEEVESFGQQLDGEVGKPVDLVHQIHTSTLNIILKTSASIPLEDSIEDKERFVELVNTVERNAVKRAANPLYQIDWMFKLFKFSQVYYRAINSMIEVINKIFRRRKQLLKYSPSNEPENQDLVDLLEGKMEEKGLLDELITLIGAGHDTTAVALRWLLFHLGNHLDVQEKLYQEVIQFFPDDTPVDDMDTINQCNYLEHCVKEALRLNPSVAGASRVLEEDIMVHDERLIKGSMVSVSALATHHDPNVYPNPTKFDPDRWNPENGSKIPKTAWIPFGYGPRICIGWRYAMLELKIYAAQIIRKLSLRSTRPHGSIPMLYEVTFQPSLPLEIIMTPRNNNQSNL</sequence>
<evidence type="ECO:0000256" key="10">
    <source>
        <dbReference type="RuleBase" id="RU000461"/>
    </source>
</evidence>
<dbReference type="InterPro" id="IPR002403">
    <property type="entry name" value="Cyt_P450_E_grp-IV"/>
</dbReference>
<dbReference type="InterPro" id="IPR017972">
    <property type="entry name" value="Cyt_P450_CS"/>
</dbReference>
<feature type="binding site" description="axial binding residue" evidence="9">
    <location>
        <position position="451"/>
    </location>
    <ligand>
        <name>heme</name>
        <dbReference type="ChEBI" id="CHEBI:30413"/>
    </ligand>
    <ligandPart>
        <name>Fe</name>
        <dbReference type="ChEBI" id="CHEBI:18248"/>
    </ligandPart>
</feature>
<keyword evidence="5 9" id="KW-0479">Metal-binding</keyword>
<protein>
    <submittedName>
        <fullName evidence="12">Cytochrome P450</fullName>
    </submittedName>
</protein>
<evidence type="ECO:0000256" key="3">
    <source>
        <dbReference type="ARBA" id="ARBA00010617"/>
    </source>
</evidence>
<dbReference type="GO" id="GO:0005789">
    <property type="term" value="C:endoplasmic reticulum membrane"/>
    <property type="evidence" value="ECO:0007669"/>
    <property type="project" value="UniProtKB-SubCell"/>
</dbReference>
<dbReference type="Pfam" id="PF00067">
    <property type="entry name" value="p450"/>
    <property type="match status" value="1"/>
</dbReference>
<dbReference type="GO" id="GO:0005506">
    <property type="term" value="F:iron ion binding"/>
    <property type="evidence" value="ECO:0007669"/>
    <property type="project" value="InterPro"/>
</dbReference>
<name>A0A5B9QY01_TETCI</name>
<dbReference type="PROSITE" id="PS00086">
    <property type="entry name" value="CYTOCHROME_P450"/>
    <property type="match status" value="1"/>
</dbReference>
<evidence type="ECO:0000256" key="7">
    <source>
        <dbReference type="ARBA" id="ARBA00023004"/>
    </source>
</evidence>
<keyword evidence="6 10" id="KW-0560">Oxidoreductase</keyword>
<dbReference type="InterPro" id="IPR036396">
    <property type="entry name" value="Cyt_P450_sf"/>
</dbReference>
<dbReference type="EMBL" id="MK320929">
    <property type="protein sequence ID" value="QEG47550.1"/>
    <property type="molecule type" value="mRNA"/>
</dbReference>
<comment type="cofactor">
    <cofactor evidence="1 9">
        <name>heme</name>
        <dbReference type="ChEBI" id="CHEBI:30413"/>
    </cofactor>
</comment>
<keyword evidence="7 9" id="KW-0408">Iron</keyword>
<dbReference type="SUPFAM" id="SSF48264">
    <property type="entry name" value="Cytochrome P450"/>
    <property type="match status" value="1"/>
</dbReference>
<dbReference type="GO" id="GO:0004497">
    <property type="term" value="F:monooxygenase activity"/>
    <property type="evidence" value="ECO:0007669"/>
    <property type="project" value="UniProtKB-KW"/>
</dbReference>
<dbReference type="PANTHER" id="PTHR24291:SF50">
    <property type="entry name" value="BIFUNCTIONAL ALBAFLAVENONE MONOOXYGENASE_TERPENE SYNTHASE"/>
    <property type="match status" value="1"/>
</dbReference>
<dbReference type="AlphaFoldDB" id="A0A5B9QY01"/>
<dbReference type="GO" id="GO:0016705">
    <property type="term" value="F:oxidoreductase activity, acting on paired donors, with incorporation or reduction of molecular oxygen"/>
    <property type="evidence" value="ECO:0007669"/>
    <property type="project" value="InterPro"/>
</dbReference>
<dbReference type="PRINTS" id="PR00385">
    <property type="entry name" value="P450"/>
</dbReference>
<keyword evidence="11" id="KW-0812">Transmembrane</keyword>
<reference evidence="12" key="1">
    <citation type="submission" date="2018-12" db="EMBL/GenBank/DDBJ databases">
        <authorList>
            <person name="Feng K."/>
        </authorList>
    </citation>
    <scope>NUCLEOTIDE SEQUENCE</scope>
</reference>
<evidence type="ECO:0000256" key="4">
    <source>
        <dbReference type="ARBA" id="ARBA00022617"/>
    </source>
</evidence>
<evidence type="ECO:0000256" key="11">
    <source>
        <dbReference type="SAM" id="Phobius"/>
    </source>
</evidence>
<organism evidence="12">
    <name type="scientific">Tetranychus cinnabarinus</name>
    <name type="common">Carmine spider mite</name>
    <name type="synonym">Acarus cinnabarinus</name>
    <dbReference type="NCBI Taxonomy" id="93129"/>
    <lineage>
        <taxon>Eukaryota</taxon>
        <taxon>Metazoa</taxon>
        <taxon>Ecdysozoa</taxon>
        <taxon>Arthropoda</taxon>
        <taxon>Chelicerata</taxon>
        <taxon>Arachnida</taxon>
        <taxon>Acari</taxon>
        <taxon>Acariformes</taxon>
        <taxon>Trombidiformes</taxon>
        <taxon>Prostigmata</taxon>
        <taxon>Eleutherengona</taxon>
        <taxon>Raphignathae</taxon>
        <taxon>Tetranychoidea</taxon>
        <taxon>Tetranychidae</taxon>
        <taxon>Tetranychus</taxon>
    </lineage>
</organism>
<evidence type="ECO:0000313" key="12">
    <source>
        <dbReference type="EMBL" id="QEG47550.1"/>
    </source>
</evidence>
<evidence type="ECO:0000256" key="1">
    <source>
        <dbReference type="ARBA" id="ARBA00001971"/>
    </source>
</evidence>
<accession>A0A5B9QY01</accession>
<dbReference type="PANTHER" id="PTHR24291">
    <property type="entry name" value="CYTOCHROME P450 FAMILY 4"/>
    <property type="match status" value="1"/>
</dbReference>
<comment type="similarity">
    <text evidence="3 10">Belongs to the cytochrome P450 family.</text>
</comment>
<keyword evidence="4 9" id="KW-0349">Heme</keyword>
<dbReference type="Gene3D" id="1.10.630.10">
    <property type="entry name" value="Cytochrome P450"/>
    <property type="match status" value="1"/>
</dbReference>
<keyword evidence="11" id="KW-1133">Transmembrane helix</keyword>
<dbReference type="InterPro" id="IPR001128">
    <property type="entry name" value="Cyt_P450"/>
</dbReference>
<keyword evidence="11" id="KW-0472">Membrane</keyword>
<dbReference type="PRINTS" id="PR00465">
    <property type="entry name" value="EP450IV"/>
</dbReference>
<evidence type="ECO:0000256" key="5">
    <source>
        <dbReference type="ARBA" id="ARBA00022723"/>
    </source>
</evidence>
<evidence type="ECO:0000256" key="6">
    <source>
        <dbReference type="ARBA" id="ARBA00023002"/>
    </source>
</evidence>
<dbReference type="GO" id="GO:0020037">
    <property type="term" value="F:heme binding"/>
    <property type="evidence" value="ECO:0007669"/>
    <property type="project" value="InterPro"/>
</dbReference>
<evidence type="ECO:0000256" key="2">
    <source>
        <dbReference type="ARBA" id="ARBA00003690"/>
    </source>
</evidence>
<keyword evidence="8 10" id="KW-0503">Monooxygenase</keyword>
<evidence type="ECO:0000256" key="9">
    <source>
        <dbReference type="PIRSR" id="PIRSR602403-1"/>
    </source>
</evidence>